<dbReference type="PANTHER" id="PTHR43734:SF1">
    <property type="entry name" value="PHYTOENE DESATURASE"/>
    <property type="match status" value="1"/>
</dbReference>
<comment type="caution">
    <text evidence="1">The sequence shown here is derived from an EMBL/GenBank/DDBJ whole genome shotgun (WGS) entry which is preliminary data.</text>
</comment>
<dbReference type="Pfam" id="PF13450">
    <property type="entry name" value="NAD_binding_8"/>
    <property type="match status" value="1"/>
</dbReference>
<dbReference type="Gene3D" id="3.90.660.50">
    <property type="match status" value="1"/>
</dbReference>
<protein>
    <submittedName>
        <fullName evidence="1">NAD(P)-binding protein</fullName>
    </submittedName>
</protein>
<dbReference type="Gene3D" id="3.50.50.60">
    <property type="entry name" value="FAD/NAD(P)-binding domain"/>
    <property type="match status" value="1"/>
</dbReference>
<dbReference type="EMBL" id="JAGEOJ010000040">
    <property type="protein sequence ID" value="MBO2455665.1"/>
    <property type="molecule type" value="Genomic_DNA"/>
</dbReference>
<reference evidence="1" key="1">
    <citation type="submission" date="2021-03" db="EMBL/GenBank/DDBJ databases">
        <authorList>
            <person name="Kanchanasin P."/>
            <person name="Saeng-In P."/>
            <person name="Phongsopitanun W."/>
            <person name="Yuki M."/>
            <person name="Kudo T."/>
            <person name="Ohkuma M."/>
            <person name="Tanasupawat S."/>
        </authorList>
    </citation>
    <scope>NUCLEOTIDE SEQUENCE</scope>
    <source>
        <strain evidence="1">GKU 128</strain>
    </source>
</reference>
<keyword evidence="2" id="KW-1185">Reference proteome</keyword>
<dbReference type="SUPFAM" id="SSF51905">
    <property type="entry name" value="FAD/NAD(P)-binding domain"/>
    <property type="match status" value="1"/>
</dbReference>
<dbReference type="RefSeq" id="WP_208263887.1">
    <property type="nucleotide sequence ID" value="NZ_JAGEOJ010000040.1"/>
</dbReference>
<evidence type="ECO:0000313" key="2">
    <source>
        <dbReference type="Proteomes" id="UP000669179"/>
    </source>
</evidence>
<accession>A0A939TGR0</accession>
<name>A0A939TGR0_9ACTN</name>
<evidence type="ECO:0000313" key="1">
    <source>
        <dbReference type="EMBL" id="MBO2455665.1"/>
    </source>
</evidence>
<dbReference type="PANTHER" id="PTHR43734">
    <property type="entry name" value="PHYTOENE DESATURASE"/>
    <property type="match status" value="1"/>
</dbReference>
<gene>
    <name evidence="1" type="ORF">J4573_51925</name>
</gene>
<sequence>MTNRITVIGGGIGGLTAAIASAEGGSQVVLYEAHKTLGGRGRATPAPYVTHDGAHVFYADGPHYTWLAERGFVKGLGWPSPAAFTRLRFRTGGKLRLAPPVGVLRAQSRKWLKAPVDEDFHAWASGRWGEDTARHIANAISVVTYDADTGRLSAAFVWDLFQRVLGPNVPGIRWVRGGWQTVLDRMEARAEELGVRIETGTRVDALPEDGPVIIATDLASAGRLLGEEGLAWTSGNAALLDIGVSLNRKDLNLAFDLDEGGFHECYTMQDDTIAPKGESLYQLQMPVREGEAHERTHERLRSFADQLLPNWSDRVTFQRTAIAKGRTGALDLPGQTWRDRPAIDRGNGIYLVGDMVAAPGMRGETSINSAVRAAALATTVTARVANRA</sequence>
<dbReference type="PRINTS" id="PR00411">
    <property type="entry name" value="PNDRDTASEI"/>
</dbReference>
<dbReference type="Proteomes" id="UP000669179">
    <property type="component" value="Unassembled WGS sequence"/>
</dbReference>
<organism evidence="1 2">
    <name type="scientific">Actinomadura barringtoniae</name>
    <dbReference type="NCBI Taxonomy" id="1427535"/>
    <lineage>
        <taxon>Bacteria</taxon>
        <taxon>Bacillati</taxon>
        <taxon>Actinomycetota</taxon>
        <taxon>Actinomycetes</taxon>
        <taxon>Streptosporangiales</taxon>
        <taxon>Thermomonosporaceae</taxon>
        <taxon>Actinomadura</taxon>
    </lineage>
</organism>
<dbReference type="AlphaFoldDB" id="A0A939TGR0"/>
<proteinExistence type="predicted"/>
<dbReference type="InterPro" id="IPR036188">
    <property type="entry name" value="FAD/NAD-bd_sf"/>
</dbReference>